<evidence type="ECO:0000259" key="4">
    <source>
        <dbReference type="Pfam" id="PF05426"/>
    </source>
</evidence>
<dbReference type="PATRIC" id="fig|1191523.3.peg.2446"/>
<dbReference type="EMBL" id="CP003557">
    <property type="protein sequence ID" value="AFN75546.1"/>
    <property type="molecule type" value="Genomic_DNA"/>
</dbReference>
<evidence type="ECO:0000256" key="3">
    <source>
        <dbReference type="SAM" id="Phobius"/>
    </source>
</evidence>
<keyword evidence="3" id="KW-1133">Transmembrane helix</keyword>
<dbReference type="HOGENOM" id="CLU_949314_0_0_10"/>
<feature type="domain" description="Alginate lyase" evidence="4">
    <location>
        <begin position="72"/>
        <end position="243"/>
    </location>
</feature>
<dbReference type="GO" id="GO:0016829">
    <property type="term" value="F:lyase activity"/>
    <property type="evidence" value="ECO:0007669"/>
    <property type="project" value="UniProtKB-KW"/>
</dbReference>
<feature type="transmembrane region" description="Helical" evidence="3">
    <location>
        <begin position="21"/>
        <end position="43"/>
    </location>
</feature>
<dbReference type="eggNOG" id="ENOG502Z7SW">
    <property type="taxonomic scope" value="Bacteria"/>
</dbReference>
<dbReference type="Pfam" id="PF05426">
    <property type="entry name" value="Alginate_lyase"/>
    <property type="match status" value="1"/>
</dbReference>
<evidence type="ECO:0000313" key="5">
    <source>
        <dbReference type="EMBL" id="AFN75546.1"/>
    </source>
</evidence>
<organism evidence="5 6">
    <name type="scientific">Melioribacter roseus (strain DSM 23840 / JCM 17771 / VKM B-2668 / P3M-2)</name>
    <dbReference type="NCBI Taxonomy" id="1191523"/>
    <lineage>
        <taxon>Bacteria</taxon>
        <taxon>Pseudomonadati</taxon>
        <taxon>Ignavibacteriota</taxon>
        <taxon>Ignavibacteria</taxon>
        <taxon>Ignavibacteriales</taxon>
        <taxon>Melioribacteraceae</taxon>
        <taxon>Melioribacter</taxon>
    </lineage>
</organism>
<proteinExistence type="predicted"/>
<evidence type="ECO:0000256" key="1">
    <source>
        <dbReference type="ARBA" id="ARBA00022729"/>
    </source>
</evidence>
<dbReference type="STRING" id="1191523.MROS_2316"/>
<gene>
    <name evidence="5" type="ordered locus">MROS_2316</name>
</gene>
<reference evidence="5 6" key="1">
    <citation type="journal article" date="2013" name="PLoS ONE">
        <title>Genomic analysis of Melioribacter roseus, facultatively anaerobic organotrophic bacterium representing a novel deep lineage within Bacteriodetes/Chlorobi group.</title>
        <authorList>
            <person name="Kadnikov V.V."/>
            <person name="Mardanov A.V."/>
            <person name="Podosokorskaya O.A."/>
            <person name="Gavrilov S.N."/>
            <person name="Kublanov I.V."/>
            <person name="Beletsky A.V."/>
            <person name="Bonch-Osmolovskaya E.A."/>
            <person name="Ravin N.V."/>
        </authorList>
    </citation>
    <scope>NUCLEOTIDE SEQUENCE [LARGE SCALE GENOMIC DNA]</scope>
    <source>
        <strain evidence="6">JCM 17771 / P3M-2</strain>
    </source>
</reference>
<dbReference type="OrthoDB" id="7210452at2"/>
<evidence type="ECO:0000313" key="6">
    <source>
        <dbReference type="Proteomes" id="UP000009011"/>
    </source>
</evidence>
<keyword evidence="3" id="KW-0812">Transmembrane</keyword>
<protein>
    <recommendedName>
        <fullName evidence="4">Alginate lyase domain-containing protein</fullName>
    </recommendedName>
</protein>
<dbReference type="KEGG" id="mro:MROS_2316"/>
<dbReference type="Gene3D" id="1.50.10.100">
    <property type="entry name" value="Chondroitin AC/alginate lyase"/>
    <property type="match status" value="1"/>
</dbReference>
<dbReference type="AlphaFoldDB" id="I7A6N7"/>
<accession>I7A6N7</accession>
<dbReference type="SUPFAM" id="SSF48230">
    <property type="entry name" value="Chondroitin AC/alginate lyase"/>
    <property type="match status" value="1"/>
</dbReference>
<sequence>MGVNKNHIKMNKSKFNYLMRVVIFITVGISPSSLYSNSLYLFLQEKNIEISNPVKQKILDKAELLLFTKIATVTDKNQVPPSGDKHDYMSMAPYWWPNPNSKDGLPYIRKDGLRNPEIKKIPDRDNMRAMIDAVETQSLAYRITRENKYSKKAIEFLKAWFIDEQTKMNPNLNFAQFIPGVNTGRGIGIIEASSIYKIIDAIGILKMSEDWDPHFEYKIRKWFEDYFIWLTTSKNGIDESNEKIIMVHGMMCRLPQFHCFSGKLIMLKKLLKRSKQKELICKYNKMGNSLLKL</sequence>
<keyword evidence="2" id="KW-0456">Lyase</keyword>
<dbReference type="InterPro" id="IPR008397">
    <property type="entry name" value="Alginate_lyase_dom"/>
</dbReference>
<dbReference type="InterPro" id="IPR008929">
    <property type="entry name" value="Chondroitin_lyas"/>
</dbReference>
<evidence type="ECO:0000256" key="2">
    <source>
        <dbReference type="ARBA" id="ARBA00023239"/>
    </source>
</evidence>
<keyword evidence="6" id="KW-1185">Reference proteome</keyword>
<name>I7A6N7_MELRP</name>
<dbReference type="GO" id="GO:0042597">
    <property type="term" value="C:periplasmic space"/>
    <property type="evidence" value="ECO:0007669"/>
    <property type="project" value="InterPro"/>
</dbReference>
<dbReference type="Proteomes" id="UP000009011">
    <property type="component" value="Chromosome"/>
</dbReference>
<keyword evidence="1" id="KW-0732">Signal</keyword>
<keyword evidence="3" id="KW-0472">Membrane</keyword>